<dbReference type="Proteomes" id="UP001497516">
    <property type="component" value="Chromosome 6"/>
</dbReference>
<evidence type="ECO:0000313" key="2">
    <source>
        <dbReference type="Proteomes" id="UP001497516"/>
    </source>
</evidence>
<protein>
    <submittedName>
        <fullName evidence="1">Uncharacterized protein</fullName>
    </submittedName>
</protein>
<evidence type="ECO:0000313" key="1">
    <source>
        <dbReference type="EMBL" id="CAL1397002.1"/>
    </source>
</evidence>
<dbReference type="AlphaFoldDB" id="A0AAV2FG50"/>
<name>A0AAV2FG50_9ROSI</name>
<sequence length="70" mass="7536">MRECEQSTALIRMGSEELRVWIVINCGGTLATSRYAVVEPLATGLEVVGGIIAASREVVVFAGGRPERKM</sequence>
<gene>
    <name evidence="1" type="ORF">LTRI10_LOCUS37334</name>
</gene>
<reference evidence="1 2" key="1">
    <citation type="submission" date="2024-04" db="EMBL/GenBank/DDBJ databases">
        <authorList>
            <person name="Fracassetti M."/>
        </authorList>
    </citation>
    <scope>NUCLEOTIDE SEQUENCE [LARGE SCALE GENOMIC DNA]</scope>
</reference>
<keyword evidence="2" id="KW-1185">Reference proteome</keyword>
<dbReference type="EMBL" id="OZ034819">
    <property type="protein sequence ID" value="CAL1397002.1"/>
    <property type="molecule type" value="Genomic_DNA"/>
</dbReference>
<organism evidence="1 2">
    <name type="scientific">Linum trigynum</name>
    <dbReference type="NCBI Taxonomy" id="586398"/>
    <lineage>
        <taxon>Eukaryota</taxon>
        <taxon>Viridiplantae</taxon>
        <taxon>Streptophyta</taxon>
        <taxon>Embryophyta</taxon>
        <taxon>Tracheophyta</taxon>
        <taxon>Spermatophyta</taxon>
        <taxon>Magnoliopsida</taxon>
        <taxon>eudicotyledons</taxon>
        <taxon>Gunneridae</taxon>
        <taxon>Pentapetalae</taxon>
        <taxon>rosids</taxon>
        <taxon>fabids</taxon>
        <taxon>Malpighiales</taxon>
        <taxon>Linaceae</taxon>
        <taxon>Linum</taxon>
    </lineage>
</organism>
<accession>A0AAV2FG50</accession>
<proteinExistence type="predicted"/>